<organism evidence="2 3">
    <name type="scientific">Sphingomonas longa</name>
    <dbReference type="NCBI Taxonomy" id="2778730"/>
    <lineage>
        <taxon>Bacteria</taxon>
        <taxon>Pseudomonadati</taxon>
        <taxon>Pseudomonadota</taxon>
        <taxon>Alphaproteobacteria</taxon>
        <taxon>Sphingomonadales</taxon>
        <taxon>Sphingomonadaceae</taxon>
        <taxon>Sphingomonas</taxon>
    </lineage>
</organism>
<evidence type="ECO:0008006" key="4">
    <source>
        <dbReference type="Google" id="ProtNLM"/>
    </source>
</evidence>
<feature type="signal peptide" evidence="1">
    <location>
        <begin position="1"/>
        <end position="22"/>
    </location>
</feature>
<proteinExistence type="predicted"/>
<reference evidence="2 3" key="1">
    <citation type="submission" date="2020-12" db="EMBL/GenBank/DDBJ databases">
        <title>Sphingomonas sp.</title>
        <authorList>
            <person name="Kim M.K."/>
        </authorList>
    </citation>
    <scope>NUCLEOTIDE SEQUENCE [LARGE SCALE GENOMIC DNA]</scope>
    <source>
        <strain evidence="2 3">BT552</strain>
    </source>
</reference>
<dbReference type="RefSeq" id="WP_204199277.1">
    <property type="nucleotide sequence ID" value="NZ_JAFEMC010000003.1"/>
</dbReference>
<comment type="caution">
    <text evidence="2">The sequence shown here is derived from an EMBL/GenBank/DDBJ whole genome shotgun (WGS) entry which is preliminary data.</text>
</comment>
<keyword evidence="1" id="KW-0732">Signal</keyword>
<protein>
    <recommendedName>
        <fullName evidence="4">Rap1a immunity protein domain-containing protein</fullName>
    </recommendedName>
</protein>
<keyword evidence="3" id="KW-1185">Reference proteome</keyword>
<gene>
    <name evidence="2" type="ORF">ILT43_12430</name>
</gene>
<accession>A0ABS2D8D8</accession>
<evidence type="ECO:0000313" key="3">
    <source>
        <dbReference type="Proteomes" id="UP000763641"/>
    </source>
</evidence>
<evidence type="ECO:0000256" key="1">
    <source>
        <dbReference type="SAM" id="SignalP"/>
    </source>
</evidence>
<feature type="chain" id="PRO_5046151001" description="Rap1a immunity protein domain-containing protein" evidence="1">
    <location>
        <begin position="23"/>
        <end position="123"/>
    </location>
</feature>
<evidence type="ECO:0000313" key="2">
    <source>
        <dbReference type="EMBL" id="MBM6577180.1"/>
    </source>
</evidence>
<name>A0ABS2D8D8_9SPHN</name>
<sequence length="123" mass="12719">MRHVVVLVAAAAAVLPVSAASAAISVGAFLTRADALKAQGIGAMLSPEFGALRDEAKAATRQLRAEDEARRAAGKPPIACVPEGSSVGIMEMLDGLHALSPAEKKRPLKDGYARVLAKRYPCG</sequence>
<dbReference type="EMBL" id="JAFEMC010000003">
    <property type="protein sequence ID" value="MBM6577180.1"/>
    <property type="molecule type" value="Genomic_DNA"/>
</dbReference>
<dbReference type="Proteomes" id="UP000763641">
    <property type="component" value="Unassembled WGS sequence"/>
</dbReference>